<dbReference type="Proteomes" id="UP000798662">
    <property type="component" value="Chromosome 3"/>
</dbReference>
<gene>
    <name evidence="1" type="ORF">I4F81_010847</name>
</gene>
<evidence type="ECO:0000313" key="1">
    <source>
        <dbReference type="EMBL" id="KAK1868358.1"/>
    </source>
</evidence>
<dbReference type="EMBL" id="CM020620">
    <property type="protein sequence ID" value="KAK1868358.1"/>
    <property type="molecule type" value="Genomic_DNA"/>
</dbReference>
<name>A0ACC3CE44_PYRYE</name>
<evidence type="ECO:0000313" key="2">
    <source>
        <dbReference type="Proteomes" id="UP000798662"/>
    </source>
</evidence>
<keyword evidence="2" id="KW-1185">Reference proteome</keyword>
<comment type="caution">
    <text evidence="1">The sequence shown here is derived from an EMBL/GenBank/DDBJ whole genome shotgun (WGS) entry which is preliminary data.</text>
</comment>
<protein>
    <submittedName>
        <fullName evidence="1">Uncharacterized protein</fullName>
    </submittedName>
</protein>
<sequence>MLLSAPSRAPPPPTPLTIDAKIATTDTAATARSVPLGRSRCRVARSRCPNSAARSGSCQLLGGRRQQFRCTDDYARLVDTAAGAATAPTAEEWLLHERKQGKRKRDDQEKNDKEDKEGSDGGGVADGAAPGDTGASDADETALADFADDDSIQDEELDALFHGAEDGEDDDIFPIDQPTYKDLFGNMPIRDAVQEVVCRAAQLMGRLCRDNQADDTDMSDAEARELAREAYEIVTKFMVALFGPMHTSKAHRLAYHLFDEQLLRENLVDADASVNDMLHKLIMIMYRRTNKHDHAFTL</sequence>
<accession>A0ACC3CE44</accession>
<proteinExistence type="predicted"/>
<reference evidence="1" key="1">
    <citation type="submission" date="2019-11" db="EMBL/GenBank/DDBJ databases">
        <title>Nori genome reveals adaptations in red seaweeds to the harsh intertidal environment.</title>
        <authorList>
            <person name="Wang D."/>
            <person name="Mao Y."/>
        </authorList>
    </citation>
    <scope>NUCLEOTIDE SEQUENCE</scope>
    <source>
        <tissue evidence="1">Gametophyte</tissue>
    </source>
</reference>
<organism evidence="1 2">
    <name type="scientific">Pyropia yezoensis</name>
    <name type="common">Susabi-nori</name>
    <name type="synonym">Porphyra yezoensis</name>
    <dbReference type="NCBI Taxonomy" id="2788"/>
    <lineage>
        <taxon>Eukaryota</taxon>
        <taxon>Rhodophyta</taxon>
        <taxon>Bangiophyceae</taxon>
        <taxon>Bangiales</taxon>
        <taxon>Bangiaceae</taxon>
        <taxon>Pyropia</taxon>
    </lineage>
</organism>